<dbReference type="EMBL" id="JARKIK010000103">
    <property type="protein sequence ID" value="KAK8721368.1"/>
    <property type="molecule type" value="Genomic_DNA"/>
</dbReference>
<feature type="coiled-coil region" evidence="1">
    <location>
        <begin position="138"/>
        <end position="226"/>
    </location>
</feature>
<dbReference type="Proteomes" id="UP001445076">
    <property type="component" value="Unassembled WGS sequence"/>
</dbReference>
<dbReference type="EMBL" id="JARKIK010000103">
    <property type="protein sequence ID" value="KAK8721369.1"/>
    <property type="molecule type" value="Genomic_DNA"/>
</dbReference>
<comment type="caution">
    <text evidence="2">The sequence shown here is derived from an EMBL/GenBank/DDBJ whole genome shotgun (WGS) entry which is preliminary data.</text>
</comment>
<organism evidence="2 3">
    <name type="scientific">Cherax quadricarinatus</name>
    <name type="common">Australian red claw crayfish</name>
    <dbReference type="NCBI Taxonomy" id="27406"/>
    <lineage>
        <taxon>Eukaryota</taxon>
        <taxon>Metazoa</taxon>
        <taxon>Ecdysozoa</taxon>
        <taxon>Arthropoda</taxon>
        <taxon>Crustacea</taxon>
        <taxon>Multicrustacea</taxon>
        <taxon>Malacostraca</taxon>
        <taxon>Eumalacostraca</taxon>
        <taxon>Eucarida</taxon>
        <taxon>Decapoda</taxon>
        <taxon>Pleocyemata</taxon>
        <taxon>Astacidea</taxon>
        <taxon>Parastacoidea</taxon>
        <taxon>Parastacidae</taxon>
        <taxon>Cherax</taxon>
    </lineage>
</organism>
<reference evidence="2 3" key="1">
    <citation type="journal article" date="2024" name="BMC Genomics">
        <title>Genome assembly of redclaw crayfish (Cherax quadricarinatus) provides insights into its immune adaptation and hypoxia tolerance.</title>
        <authorList>
            <person name="Liu Z."/>
            <person name="Zheng J."/>
            <person name="Li H."/>
            <person name="Fang K."/>
            <person name="Wang S."/>
            <person name="He J."/>
            <person name="Zhou D."/>
            <person name="Weng S."/>
            <person name="Chi M."/>
            <person name="Gu Z."/>
            <person name="He J."/>
            <person name="Li F."/>
            <person name="Wang M."/>
        </authorList>
    </citation>
    <scope>NUCLEOTIDE SEQUENCE [LARGE SCALE GENOMIC DNA]</scope>
    <source>
        <strain evidence="2">ZL_2023a</strain>
    </source>
</reference>
<keyword evidence="3" id="KW-1185">Reference proteome</keyword>
<name>A0AAW0VWT7_CHEQU</name>
<dbReference type="AlphaFoldDB" id="A0AAW0VWT7"/>
<accession>A0AAW0VWT7</accession>
<dbReference type="EMBL" id="JARKIK010000103">
    <property type="protein sequence ID" value="KAK8721365.1"/>
    <property type="molecule type" value="Genomic_DNA"/>
</dbReference>
<evidence type="ECO:0000313" key="3">
    <source>
        <dbReference type="Proteomes" id="UP001445076"/>
    </source>
</evidence>
<keyword evidence="1" id="KW-0175">Coiled coil</keyword>
<sequence length="260" mass="29712">MSVQKKLTFVKGVEAMECSSLSYTHTSLEDTCRDSDIYGNYLEKVLYELGIQFSPGGSSIVEAEVDTGCTEELQSLLEDDSCGRRHSVGDIGTQHGKCTLHDTQQEVLSSKLELSEGDHDSSTPKIYRKKRVYEIGPLENEEMERKRINAVNAKKNREIKKRQIEDLRQELKTLKHINTQCYKALLKTSGDTAQLHQRVRQLQEQLELTEKKLKNKEKENKDRKERMALIQGHLELIAGGLDDDNKAKKLIEILLQRLPT</sequence>
<dbReference type="EMBL" id="JARKIK010000103">
    <property type="protein sequence ID" value="KAK8721366.1"/>
    <property type="molecule type" value="Genomic_DNA"/>
</dbReference>
<proteinExistence type="predicted"/>
<gene>
    <name evidence="2" type="ORF">OTU49_012784</name>
</gene>
<evidence type="ECO:0000256" key="1">
    <source>
        <dbReference type="SAM" id="Coils"/>
    </source>
</evidence>
<evidence type="ECO:0008006" key="4">
    <source>
        <dbReference type="Google" id="ProtNLM"/>
    </source>
</evidence>
<protein>
    <recommendedName>
        <fullName evidence="4">BZIP domain-containing protein</fullName>
    </recommendedName>
</protein>
<reference evidence="2" key="2">
    <citation type="submission" date="2024-01" db="EMBL/GenBank/DDBJ databases">
        <authorList>
            <person name="He J."/>
            <person name="Wang M."/>
            <person name="Zheng J."/>
            <person name="Liu Z."/>
        </authorList>
    </citation>
    <scope>NUCLEOTIDE SEQUENCE</scope>
    <source>
        <strain evidence="2">ZL_2023a</strain>
        <tissue evidence="2">Muscle</tissue>
    </source>
</reference>
<dbReference type="EMBL" id="JARKIK010000103">
    <property type="protein sequence ID" value="KAK8721367.1"/>
    <property type="molecule type" value="Genomic_DNA"/>
</dbReference>
<evidence type="ECO:0000313" key="2">
    <source>
        <dbReference type="EMBL" id="KAK8721365.1"/>
    </source>
</evidence>
<dbReference type="EMBL" id="JARKIK010000103">
    <property type="protein sequence ID" value="KAK8721364.1"/>
    <property type="molecule type" value="Genomic_DNA"/>
</dbReference>